<comment type="similarity">
    <text evidence="1">Belongs to the aspartate/glutamate racemases family.</text>
</comment>
<proteinExistence type="inferred from homology"/>
<dbReference type="InterPro" id="IPR015942">
    <property type="entry name" value="Asp/Glu/hydantoin_racemase"/>
</dbReference>
<dbReference type="NCBIfam" id="TIGR00035">
    <property type="entry name" value="asp_race"/>
    <property type="match status" value="1"/>
</dbReference>
<dbReference type="Pfam" id="PF01177">
    <property type="entry name" value="Asp_Glu_race"/>
    <property type="match status" value="1"/>
</dbReference>
<dbReference type="EMBL" id="BAABIM010000001">
    <property type="protein sequence ID" value="GAA4674006.1"/>
    <property type="molecule type" value="Genomic_DNA"/>
</dbReference>
<dbReference type="InterPro" id="IPR004380">
    <property type="entry name" value="Asp_race"/>
</dbReference>
<reference evidence="4" key="1">
    <citation type="journal article" date="2019" name="Int. J. Syst. Evol. Microbiol.">
        <title>The Global Catalogue of Microorganisms (GCM) 10K type strain sequencing project: providing services to taxonomists for standard genome sequencing and annotation.</title>
        <authorList>
            <consortium name="The Broad Institute Genomics Platform"/>
            <consortium name="The Broad Institute Genome Sequencing Center for Infectious Disease"/>
            <person name="Wu L."/>
            <person name="Ma J."/>
        </authorList>
    </citation>
    <scope>NUCLEOTIDE SEQUENCE [LARGE SCALE GENOMIC DNA]</scope>
    <source>
        <strain evidence="4">JCM 18127</strain>
    </source>
</reference>
<keyword evidence="2" id="KW-0413">Isomerase</keyword>
<dbReference type="Gene3D" id="3.40.50.1860">
    <property type="match status" value="2"/>
</dbReference>
<dbReference type="Proteomes" id="UP001500621">
    <property type="component" value="Unassembled WGS sequence"/>
</dbReference>
<evidence type="ECO:0000256" key="1">
    <source>
        <dbReference type="ARBA" id="ARBA00007847"/>
    </source>
</evidence>
<dbReference type="InterPro" id="IPR001920">
    <property type="entry name" value="Asp/Glu_race"/>
</dbReference>
<gene>
    <name evidence="3" type="ORF">GCM10023226_08910</name>
</gene>
<sequence length="236" mass="25122">MTTIGLIGGLSWYSTAEYYRVINERVQAERGGHASASIALQSLDFAQVRAQQESGDWAGAGRVLAEAGRRCEAAGAEVVLICSNLMHRVADDVEAALGVPLLRITDAVADRARAEGWERLGVLGARWVMEEDFYVGRLAARGLEVAVPDAEARTTVDRVVFEELTQGRVEASSREAYGAVVADLADRGAQAVVLGCTEIELLMRGTSPAVPLLDSMRAHAEAAAAIALHGTPAHAW</sequence>
<comment type="caution">
    <text evidence="3">The sequence shown here is derived from an EMBL/GenBank/DDBJ whole genome shotgun (WGS) entry which is preliminary data.</text>
</comment>
<keyword evidence="4" id="KW-1185">Reference proteome</keyword>
<organism evidence="3 4">
    <name type="scientific">Nocardioides nanhaiensis</name>
    <dbReference type="NCBI Taxonomy" id="1476871"/>
    <lineage>
        <taxon>Bacteria</taxon>
        <taxon>Bacillati</taxon>
        <taxon>Actinomycetota</taxon>
        <taxon>Actinomycetes</taxon>
        <taxon>Propionibacteriales</taxon>
        <taxon>Nocardioidaceae</taxon>
        <taxon>Nocardioides</taxon>
    </lineage>
</organism>
<evidence type="ECO:0000313" key="3">
    <source>
        <dbReference type="EMBL" id="GAA4674006.1"/>
    </source>
</evidence>
<evidence type="ECO:0000256" key="2">
    <source>
        <dbReference type="ARBA" id="ARBA00023235"/>
    </source>
</evidence>
<evidence type="ECO:0000313" key="4">
    <source>
        <dbReference type="Proteomes" id="UP001500621"/>
    </source>
</evidence>
<accession>A0ABP8VX05</accession>
<name>A0ABP8VX05_9ACTN</name>
<dbReference type="PANTHER" id="PTHR21198">
    <property type="entry name" value="GLUTAMATE RACEMASE"/>
    <property type="match status" value="1"/>
</dbReference>
<dbReference type="RefSeq" id="WP_345263047.1">
    <property type="nucleotide sequence ID" value="NZ_BAABIM010000001.1"/>
</dbReference>
<protein>
    <submittedName>
        <fullName evidence="3">Aspartate/glutamate racemase family protein</fullName>
    </submittedName>
</protein>
<dbReference type="PANTHER" id="PTHR21198:SF7">
    <property type="entry name" value="ASPARTATE-GLUTAMATE RACEMASE FAMILY"/>
    <property type="match status" value="1"/>
</dbReference>
<dbReference type="SUPFAM" id="SSF53681">
    <property type="entry name" value="Aspartate/glutamate racemase"/>
    <property type="match status" value="2"/>
</dbReference>